<dbReference type="EMBL" id="AEVT01000018">
    <property type="protein sequence ID" value="EGA71605.1"/>
    <property type="molecule type" value="Genomic_DNA"/>
</dbReference>
<evidence type="ECO:0000256" key="1">
    <source>
        <dbReference type="ARBA" id="ARBA00009437"/>
    </source>
</evidence>
<dbReference type="Proteomes" id="UP000006228">
    <property type="component" value="Unassembled WGS sequence"/>
</dbReference>
<protein>
    <submittedName>
        <fullName evidence="6">Transcriptional regulator</fullName>
    </submittedName>
</protein>
<organism evidence="6 7">
    <name type="scientific">Vibrio sinaloensis DSM 21326</name>
    <dbReference type="NCBI Taxonomy" id="945550"/>
    <lineage>
        <taxon>Bacteria</taxon>
        <taxon>Pseudomonadati</taxon>
        <taxon>Pseudomonadota</taxon>
        <taxon>Gammaproteobacteria</taxon>
        <taxon>Vibrionales</taxon>
        <taxon>Vibrionaceae</taxon>
        <taxon>Vibrio</taxon>
        <taxon>Vibrio oreintalis group</taxon>
    </lineage>
</organism>
<accession>E8M2U7</accession>
<feature type="domain" description="HTH lysR-type" evidence="5">
    <location>
        <begin position="1"/>
        <end position="53"/>
    </location>
</feature>
<dbReference type="Gene3D" id="3.40.190.290">
    <property type="match status" value="1"/>
</dbReference>
<comment type="caution">
    <text evidence="6">The sequence shown here is derived from an EMBL/GenBank/DDBJ whole genome shotgun (WGS) entry which is preliminary data.</text>
</comment>
<dbReference type="GO" id="GO:0006351">
    <property type="term" value="P:DNA-templated transcription"/>
    <property type="evidence" value="ECO:0007669"/>
    <property type="project" value="TreeGrafter"/>
</dbReference>
<keyword evidence="4" id="KW-0804">Transcription</keyword>
<dbReference type="GO" id="GO:0003700">
    <property type="term" value="F:DNA-binding transcription factor activity"/>
    <property type="evidence" value="ECO:0007669"/>
    <property type="project" value="InterPro"/>
</dbReference>
<name>E8M2U7_PHOS4</name>
<dbReference type="GO" id="GO:0043565">
    <property type="term" value="F:sequence-specific DNA binding"/>
    <property type="evidence" value="ECO:0007669"/>
    <property type="project" value="TreeGrafter"/>
</dbReference>
<evidence type="ECO:0000256" key="2">
    <source>
        <dbReference type="ARBA" id="ARBA00023015"/>
    </source>
</evidence>
<keyword evidence="3" id="KW-0238">DNA-binding</keyword>
<proteinExistence type="inferred from homology"/>
<dbReference type="PANTHER" id="PTHR30537:SF5">
    <property type="entry name" value="HTH-TYPE TRANSCRIPTIONAL ACTIVATOR TTDR-RELATED"/>
    <property type="match status" value="1"/>
</dbReference>
<keyword evidence="2" id="KW-0805">Transcription regulation</keyword>
<evidence type="ECO:0000313" key="6">
    <source>
        <dbReference type="EMBL" id="EGA71605.1"/>
    </source>
</evidence>
<sequence>MTLFMHIVDCGSISKAAEKLDLSKSVLSQSLKQLEHDLSATLLKRTTRKQTLTPQGKQFYQQCLAMNDIVEQAWQEVKQAQQSPSGRVAITAPHALMESVVAPALAKAFTPFPDVSLSLIAEDHQLDLMQHDLDLAIRVGDSKDSNYKQRKLGQFRDVLCQSASSAIPVEQASYIANHWQRKHIQHELVHRESKASKSLKFSAKHQANTISQVATMVSLDMGIGIVPEFLLNQFPTITPCFKDYVLPETSVYALHSFSRQPPLAVTMAVDAIQAHLTQVTKEKNEESLT</sequence>
<dbReference type="InterPro" id="IPR036390">
    <property type="entry name" value="WH_DNA-bd_sf"/>
</dbReference>
<gene>
    <name evidence="6" type="ORF">VISI1226_12501</name>
</gene>
<dbReference type="FunFam" id="1.10.10.10:FF:000001">
    <property type="entry name" value="LysR family transcriptional regulator"/>
    <property type="match status" value="1"/>
</dbReference>
<dbReference type="PANTHER" id="PTHR30537">
    <property type="entry name" value="HTH-TYPE TRANSCRIPTIONAL REGULATOR"/>
    <property type="match status" value="1"/>
</dbReference>
<dbReference type="AlphaFoldDB" id="E8M2U7"/>
<evidence type="ECO:0000256" key="3">
    <source>
        <dbReference type="ARBA" id="ARBA00023125"/>
    </source>
</evidence>
<evidence type="ECO:0000259" key="5">
    <source>
        <dbReference type="PROSITE" id="PS50931"/>
    </source>
</evidence>
<dbReference type="InterPro" id="IPR005119">
    <property type="entry name" value="LysR_subst-bd"/>
</dbReference>
<dbReference type="InterPro" id="IPR036388">
    <property type="entry name" value="WH-like_DNA-bd_sf"/>
</dbReference>
<dbReference type="Gene3D" id="1.10.10.10">
    <property type="entry name" value="Winged helix-like DNA-binding domain superfamily/Winged helix DNA-binding domain"/>
    <property type="match status" value="1"/>
</dbReference>
<dbReference type="eggNOG" id="COG0583">
    <property type="taxonomic scope" value="Bacteria"/>
</dbReference>
<dbReference type="InterPro" id="IPR058163">
    <property type="entry name" value="LysR-type_TF_proteobact-type"/>
</dbReference>
<dbReference type="SUPFAM" id="SSF46785">
    <property type="entry name" value="Winged helix' DNA-binding domain"/>
    <property type="match status" value="1"/>
</dbReference>
<dbReference type="Pfam" id="PF00126">
    <property type="entry name" value="HTH_1"/>
    <property type="match status" value="1"/>
</dbReference>
<reference evidence="6 7" key="1">
    <citation type="journal article" date="2012" name="Int. J. Syst. Evol. Microbiol.">
        <title>Vibrio caribbeanicus sp. nov., isolated from the marine sponge Scleritoderma cyanea.</title>
        <authorList>
            <person name="Hoffmann M."/>
            <person name="Monday S.R."/>
            <person name="Allard M.W."/>
            <person name="Strain E.A."/>
            <person name="Whittaker P."/>
            <person name="Naum M."/>
            <person name="McCarthy P.J."/>
            <person name="Lopez J.V."/>
            <person name="Fischer M."/>
            <person name="Brown E.W."/>
        </authorList>
    </citation>
    <scope>NUCLEOTIDE SEQUENCE [LARGE SCALE GENOMIC DNA]</scope>
    <source>
        <strain evidence="7">DSMZ 21326</strain>
    </source>
</reference>
<dbReference type="Pfam" id="PF03466">
    <property type="entry name" value="LysR_substrate"/>
    <property type="match status" value="1"/>
</dbReference>
<dbReference type="InterPro" id="IPR000847">
    <property type="entry name" value="LysR_HTH_N"/>
</dbReference>
<dbReference type="SUPFAM" id="SSF53850">
    <property type="entry name" value="Periplasmic binding protein-like II"/>
    <property type="match status" value="1"/>
</dbReference>
<dbReference type="PROSITE" id="PS50931">
    <property type="entry name" value="HTH_LYSR"/>
    <property type="match status" value="1"/>
</dbReference>
<evidence type="ECO:0000256" key="4">
    <source>
        <dbReference type="ARBA" id="ARBA00023163"/>
    </source>
</evidence>
<evidence type="ECO:0000313" key="7">
    <source>
        <dbReference type="Proteomes" id="UP000006228"/>
    </source>
</evidence>
<comment type="similarity">
    <text evidence="1">Belongs to the LysR transcriptional regulatory family.</text>
</comment>